<dbReference type="InterPro" id="IPR037523">
    <property type="entry name" value="VOC_core"/>
</dbReference>
<organism evidence="2 3">
    <name type="scientific">Chryseolinea soli</name>
    <dbReference type="NCBI Taxonomy" id="2321403"/>
    <lineage>
        <taxon>Bacteria</taxon>
        <taxon>Pseudomonadati</taxon>
        <taxon>Bacteroidota</taxon>
        <taxon>Cytophagia</taxon>
        <taxon>Cytophagales</taxon>
        <taxon>Fulvivirgaceae</taxon>
        <taxon>Chryseolinea</taxon>
    </lineage>
</organism>
<dbReference type="Proteomes" id="UP000266183">
    <property type="component" value="Chromosome"/>
</dbReference>
<protein>
    <submittedName>
        <fullName evidence="2">Extradiol dioxygenase</fullName>
    </submittedName>
</protein>
<reference evidence="3" key="1">
    <citation type="submission" date="2018-09" db="EMBL/GenBank/DDBJ databases">
        <title>Chryseolinea sp. KIS68-18 isolated from soil.</title>
        <authorList>
            <person name="Weon H.-Y."/>
            <person name="Kwon S.-W."/>
            <person name="Lee S.A."/>
        </authorList>
    </citation>
    <scope>NUCLEOTIDE SEQUENCE [LARGE SCALE GENOMIC DNA]</scope>
    <source>
        <strain evidence="3">KIS68-18</strain>
    </source>
</reference>
<accession>A0A385SWC7</accession>
<dbReference type="SUPFAM" id="SSF54593">
    <property type="entry name" value="Glyoxalase/Bleomycin resistance protein/Dihydroxybiphenyl dioxygenase"/>
    <property type="match status" value="1"/>
</dbReference>
<evidence type="ECO:0000313" key="2">
    <source>
        <dbReference type="EMBL" id="AYB34020.1"/>
    </source>
</evidence>
<dbReference type="GO" id="GO:0051213">
    <property type="term" value="F:dioxygenase activity"/>
    <property type="evidence" value="ECO:0007669"/>
    <property type="project" value="UniProtKB-KW"/>
</dbReference>
<sequence>MINGAHIIIYSKDPEADKLFFKDLGFPPVDVGHGWLIFGLPPSELAVHPGEKNNVHEFYLMVDDIEAFVQQMKVKNVPCGSVNDQGWGLLVELSLPGGGKLGVYQPRHARPEPMKVTRT</sequence>
<dbReference type="InterPro" id="IPR029068">
    <property type="entry name" value="Glyas_Bleomycin-R_OHBP_Dase"/>
</dbReference>
<dbReference type="AlphaFoldDB" id="A0A385SWC7"/>
<dbReference type="Gene3D" id="3.10.180.10">
    <property type="entry name" value="2,3-Dihydroxybiphenyl 1,2-Dioxygenase, domain 1"/>
    <property type="match status" value="1"/>
</dbReference>
<gene>
    <name evidence="2" type="ORF">D4L85_27100</name>
</gene>
<name>A0A385SWC7_9BACT</name>
<keyword evidence="2" id="KW-0560">Oxidoreductase</keyword>
<feature type="domain" description="VOC" evidence="1">
    <location>
        <begin position="3"/>
        <end position="106"/>
    </location>
</feature>
<evidence type="ECO:0000259" key="1">
    <source>
        <dbReference type="PROSITE" id="PS51819"/>
    </source>
</evidence>
<keyword evidence="2" id="KW-0223">Dioxygenase</keyword>
<proteinExistence type="predicted"/>
<dbReference type="KEGG" id="chk:D4L85_27100"/>
<dbReference type="RefSeq" id="WP_119757246.1">
    <property type="nucleotide sequence ID" value="NZ_CP032382.1"/>
</dbReference>
<keyword evidence="3" id="KW-1185">Reference proteome</keyword>
<evidence type="ECO:0000313" key="3">
    <source>
        <dbReference type="Proteomes" id="UP000266183"/>
    </source>
</evidence>
<dbReference type="OrthoDB" id="9804907at2"/>
<dbReference type="EMBL" id="CP032382">
    <property type="protein sequence ID" value="AYB34020.1"/>
    <property type="molecule type" value="Genomic_DNA"/>
</dbReference>
<dbReference type="PROSITE" id="PS51819">
    <property type="entry name" value="VOC"/>
    <property type="match status" value="1"/>
</dbReference>